<evidence type="ECO:0000313" key="2">
    <source>
        <dbReference type="EMBL" id="TFB05572.1"/>
    </source>
</evidence>
<dbReference type="Proteomes" id="UP001642720">
    <property type="component" value="Unassembled WGS sequence"/>
</dbReference>
<dbReference type="GeneID" id="300573530"/>
<gene>
    <name evidence="2" type="ORF">CCMA1212_001662</name>
</gene>
<evidence type="ECO:0000256" key="1">
    <source>
        <dbReference type="SAM" id="Phobius"/>
    </source>
</evidence>
<reference evidence="2 3" key="1">
    <citation type="submission" date="2018-01" db="EMBL/GenBank/DDBJ databases">
        <title>Genome characterization of the sugarcane-associated fungus Trichoderma ghanense CCMA-1212 and their application in lignocelulose bioconversion.</title>
        <authorList>
            <person name="Steindorff A.S."/>
            <person name="Mendes T.D."/>
            <person name="Vilela E.S.D."/>
            <person name="Rodrigues D.S."/>
            <person name="Formighieri E.F."/>
            <person name="Melo I.S."/>
            <person name="Favaro L.C.L."/>
        </authorList>
    </citation>
    <scope>NUCLEOTIDE SEQUENCE [LARGE SCALE GENOMIC DNA]</scope>
    <source>
        <strain evidence="2 3">CCMA-1212</strain>
    </source>
</reference>
<dbReference type="EMBL" id="PPTA01000002">
    <property type="protein sequence ID" value="TFB05572.1"/>
    <property type="molecule type" value="Genomic_DNA"/>
</dbReference>
<protein>
    <submittedName>
        <fullName evidence="2">Uncharacterized protein</fullName>
    </submittedName>
</protein>
<proteinExistence type="predicted"/>
<organism evidence="2 3">
    <name type="scientific">Trichoderma ghanense</name>
    <dbReference type="NCBI Taxonomy" id="65468"/>
    <lineage>
        <taxon>Eukaryota</taxon>
        <taxon>Fungi</taxon>
        <taxon>Dikarya</taxon>
        <taxon>Ascomycota</taxon>
        <taxon>Pezizomycotina</taxon>
        <taxon>Sordariomycetes</taxon>
        <taxon>Hypocreomycetidae</taxon>
        <taxon>Hypocreales</taxon>
        <taxon>Hypocreaceae</taxon>
        <taxon>Trichoderma</taxon>
    </lineage>
</organism>
<evidence type="ECO:0000313" key="3">
    <source>
        <dbReference type="Proteomes" id="UP001642720"/>
    </source>
</evidence>
<keyword evidence="1" id="KW-1133">Transmembrane helix</keyword>
<comment type="caution">
    <text evidence="2">The sequence shown here is derived from an EMBL/GenBank/DDBJ whole genome shotgun (WGS) entry which is preliminary data.</text>
</comment>
<accession>A0ABY2HB82</accession>
<dbReference type="RefSeq" id="XP_073561773.1">
    <property type="nucleotide sequence ID" value="XM_073699080.1"/>
</dbReference>
<feature type="transmembrane region" description="Helical" evidence="1">
    <location>
        <begin position="56"/>
        <end position="78"/>
    </location>
</feature>
<keyword evidence="1" id="KW-0812">Transmembrane</keyword>
<name>A0ABY2HB82_9HYPO</name>
<keyword evidence="3" id="KW-1185">Reference proteome</keyword>
<sequence length="163" mass="18443">MIGYYRSVIRNGEREKNARNGQEWVTRYHFTVESKRRSLALGEITIDLRFIRSQQYFFSCAALPGNIFVLIFALYPLLYQDSQSCFREVTLCPTFFSGICLIHKSIPFPMSAGIASTCSPFAMSINAPFASAPKALMYTKSQTARAKQDQIQSNNTKNAKSNQ</sequence>
<keyword evidence="1" id="KW-0472">Membrane</keyword>